<keyword evidence="3" id="KW-1185">Reference proteome</keyword>
<sequence>MMENIVEMPKEQLIGTVQKMMSEGYRFVTATCVDNGNETLDVIYHFDKEYELINYRLTVGKDEEIPSISKIYFGAFLVENEMKELFGLKITDIVIDYGGHLLLSDDELDAPMAKRQIVIEKKGEKQNA</sequence>
<dbReference type="InterPro" id="IPR037232">
    <property type="entry name" value="NADH_quin_OxRdtase_su_C/D-like"/>
</dbReference>
<dbReference type="AlphaFoldDB" id="A0A2K2FAP5"/>
<dbReference type="Pfam" id="PF00329">
    <property type="entry name" value="Complex1_30kDa"/>
    <property type="match status" value="1"/>
</dbReference>
<evidence type="ECO:0000313" key="3">
    <source>
        <dbReference type="Proteomes" id="UP000236151"/>
    </source>
</evidence>
<evidence type="ECO:0000259" key="1">
    <source>
        <dbReference type="Pfam" id="PF00329"/>
    </source>
</evidence>
<name>A0A2K2FAP5_9CLOT</name>
<dbReference type="EMBL" id="NIOJ01000040">
    <property type="protein sequence ID" value="PNT97145.1"/>
    <property type="molecule type" value="Genomic_DNA"/>
</dbReference>
<protein>
    <recommendedName>
        <fullName evidence="1">NADH:ubiquinone oxidoreductase 30kDa subunit domain-containing protein</fullName>
    </recommendedName>
</protein>
<comment type="caution">
    <text evidence="2">The sequence shown here is derived from an EMBL/GenBank/DDBJ whole genome shotgun (WGS) entry which is preliminary data.</text>
</comment>
<dbReference type="Gene3D" id="3.30.460.80">
    <property type="entry name" value="NADH:ubiquinone oxidoreductase, 30kDa subunit"/>
    <property type="match status" value="1"/>
</dbReference>
<proteinExistence type="predicted"/>
<dbReference type="OrthoDB" id="3178054at2"/>
<gene>
    <name evidence="2" type="ORF">CDQ84_13885</name>
</gene>
<evidence type="ECO:0000313" key="2">
    <source>
        <dbReference type="EMBL" id="PNT97145.1"/>
    </source>
</evidence>
<organism evidence="2 3">
    <name type="scientific">Clostridium thermosuccinogenes</name>
    <dbReference type="NCBI Taxonomy" id="84032"/>
    <lineage>
        <taxon>Bacteria</taxon>
        <taxon>Bacillati</taxon>
        <taxon>Bacillota</taxon>
        <taxon>Clostridia</taxon>
        <taxon>Eubacteriales</taxon>
        <taxon>Clostridiaceae</taxon>
        <taxon>Clostridium</taxon>
    </lineage>
</organism>
<dbReference type="InterPro" id="IPR001268">
    <property type="entry name" value="NADH_UbQ_OxRdtase_30kDa_su"/>
</dbReference>
<feature type="domain" description="NADH:ubiquinone oxidoreductase 30kDa subunit" evidence="1">
    <location>
        <begin position="7"/>
        <end position="92"/>
    </location>
</feature>
<dbReference type="PIRSF" id="PIRSF036585">
    <property type="entry name" value="EchD"/>
    <property type="match status" value="1"/>
</dbReference>
<reference evidence="2 3" key="1">
    <citation type="submission" date="2017-06" db="EMBL/GenBank/DDBJ databases">
        <title>Investigating the central metabolism of Clostridium thermosuccinogenes.</title>
        <authorList>
            <person name="Koendjbiharie J.G."/>
            <person name="van Kranenburg R."/>
        </authorList>
    </citation>
    <scope>NUCLEOTIDE SEQUENCE [LARGE SCALE GENOMIC DNA]</scope>
    <source>
        <strain evidence="2 3">DSM 5806</strain>
    </source>
</reference>
<accession>A0A2K2FAP5</accession>
<dbReference type="GO" id="GO:0008137">
    <property type="term" value="F:NADH dehydrogenase (ubiquinone) activity"/>
    <property type="evidence" value="ECO:0007669"/>
    <property type="project" value="InterPro"/>
</dbReference>
<dbReference type="Proteomes" id="UP000236151">
    <property type="component" value="Unassembled WGS sequence"/>
</dbReference>
<dbReference type="SUPFAM" id="SSF143243">
    <property type="entry name" value="Nqo5-like"/>
    <property type="match status" value="1"/>
</dbReference>
<dbReference type="InterPro" id="IPR012179">
    <property type="entry name" value="NiFe-hyd_3_EchD"/>
</dbReference>
<dbReference type="KEGG" id="cthd:CDO33_18810"/>